<gene>
    <name evidence="2" type="ORF">EV189_1077</name>
</gene>
<keyword evidence="3" id="KW-1185">Reference proteome</keyword>
<keyword evidence="1" id="KW-0732">Signal</keyword>
<evidence type="ECO:0008006" key="4">
    <source>
        <dbReference type="Google" id="ProtNLM"/>
    </source>
</evidence>
<dbReference type="OrthoDB" id="127969at2"/>
<proteinExistence type="predicted"/>
<dbReference type="InterPro" id="IPR036278">
    <property type="entry name" value="Sialidase_sf"/>
</dbReference>
<dbReference type="CDD" id="cd15482">
    <property type="entry name" value="Sialidase_non-viral"/>
    <property type="match status" value="1"/>
</dbReference>
<dbReference type="SUPFAM" id="SSF50939">
    <property type="entry name" value="Sialidases"/>
    <property type="match status" value="1"/>
</dbReference>
<evidence type="ECO:0000313" key="2">
    <source>
        <dbReference type="EMBL" id="RZS91825.1"/>
    </source>
</evidence>
<sequence>MALLRVHPARRLLPRAAVAAAALATLAVPGTAWAAAPGPLSLTTASQVAEQDVPALPGSEPDTLVEPDVAVSPVDPQVAVAVAHDGRYPDGGAVGISYAWTADGGRHWEHHPLPGITATTGGPAVWERASDPVVAFDSDGTVYVSVLVFDSGCDSGVLVSRSTDGGRTFGAPVTAHQSSTCAVSDDKNWLVVDTSPTSPHRGRIYQFWSEFISDSDFNVINVPQDLVWSDDHGATWSAPVATTPDPSFTQDSQPMLRPDGTIVDAYLDYGSADAMDEGSEAQEARESSADRVAAAAAPAAVQEGGPDLVTRISRDGGSTWSAGETVETNVGQGPDGIRCCLPSGTADPVTGRLYLAWNGSDTSQVLVSHSADGVHWSRPRQANPVDESQQAVNVDVAAYGGIVAVSYGETDGTHVQQYVVNSHSGETFSAPLAVGPVSDLTYAAQAGGAFPGDYIGTALRNGVLYAVWCVSSTPPATGATYHQVEYGATFAVSRR</sequence>
<organism evidence="2 3">
    <name type="scientific">Motilibacter rhizosphaerae</name>
    <dbReference type="NCBI Taxonomy" id="598652"/>
    <lineage>
        <taxon>Bacteria</taxon>
        <taxon>Bacillati</taxon>
        <taxon>Actinomycetota</taxon>
        <taxon>Actinomycetes</taxon>
        <taxon>Motilibacterales</taxon>
        <taxon>Motilibacteraceae</taxon>
        <taxon>Motilibacter</taxon>
    </lineage>
</organism>
<accession>A0A4Q7NX45</accession>
<reference evidence="2 3" key="1">
    <citation type="submission" date="2019-02" db="EMBL/GenBank/DDBJ databases">
        <title>Genomic Encyclopedia of Type Strains, Phase IV (KMG-IV): sequencing the most valuable type-strain genomes for metagenomic binning, comparative biology and taxonomic classification.</title>
        <authorList>
            <person name="Goeker M."/>
        </authorList>
    </citation>
    <scope>NUCLEOTIDE SEQUENCE [LARGE SCALE GENOMIC DNA]</scope>
    <source>
        <strain evidence="2 3">DSM 45622</strain>
    </source>
</reference>
<dbReference type="Proteomes" id="UP000293638">
    <property type="component" value="Unassembled WGS sequence"/>
</dbReference>
<feature type="signal peptide" evidence="1">
    <location>
        <begin position="1"/>
        <end position="34"/>
    </location>
</feature>
<feature type="chain" id="PRO_5020857231" description="BNR repeat protein" evidence="1">
    <location>
        <begin position="35"/>
        <end position="495"/>
    </location>
</feature>
<comment type="caution">
    <text evidence="2">The sequence shown here is derived from an EMBL/GenBank/DDBJ whole genome shotgun (WGS) entry which is preliminary data.</text>
</comment>
<name>A0A4Q7NX45_9ACTN</name>
<evidence type="ECO:0000313" key="3">
    <source>
        <dbReference type="Proteomes" id="UP000293638"/>
    </source>
</evidence>
<dbReference type="Gene3D" id="2.120.10.10">
    <property type="match status" value="2"/>
</dbReference>
<dbReference type="RefSeq" id="WP_130491847.1">
    <property type="nucleotide sequence ID" value="NZ_SGXD01000001.1"/>
</dbReference>
<dbReference type="AlphaFoldDB" id="A0A4Q7NX45"/>
<protein>
    <recommendedName>
        <fullName evidence="4">BNR repeat protein</fullName>
    </recommendedName>
</protein>
<evidence type="ECO:0000256" key="1">
    <source>
        <dbReference type="SAM" id="SignalP"/>
    </source>
</evidence>
<dbReference type="EMBL" id="SGXD01000001">
    <property type="protein sequence ID" value="RZS91825.1"/>
    <property type="molecule type" value="Genomic_DNA"/>
</dbReference>